<feature type="short sequence motif" description="Bipartite nuclear localization signal" evidence="4">
    <location>
        <begin position="81"/>
        <end position="91"/>
    </location>
</feature>
<dbReference type="Proteomes" id="UP000325577">
    <property type="component" value="Linkage Group LG12"/>
</dbReference>
<evidence type="ECO:0000256" key="5">
    <source>
        <dbReference type="RuleBase" id="RU367127"/>
    </source>
</evidence>
<dbReference type="OrthoDB" id="1927209at2759"/>
<gene>
    <name evidence="9" type="ORF">F0562_022788</name>
</gene>
<dbReference type="InterPro" id="IPR014978">
    <property type="entry name" value="Gln-Leu-Gln_QLQ"/>
</dbReference>
<comment type="domain">
    <text evidence="5">The QLQ domain and WRC domain may be involved in protein-protein interaction and DNA-binding, respectively.</text>
</comment>
<feature type="compositionally biased region" description="Basic and acidic residues" evidence="6">
    <location>
        <begin position="265"/>
        <end position="275"/>
    </location>
</feature>
<evidence type="ECO:0000259" key="7">
    <source>
        <dbReference type="PROSITE" id="PS51666"/>
    </source>
</evidence>
<evidence type="ECO:0000256" key="4">
    <source>
        <dbReference type="PROSITE-ProRule" id="PRU01002"/>
    </source>
</evidence>
<comment type="subcellular location">
    <subcellularLocation>
        <location evidence="1 4 5">Nucleus</location>
    </subcellularLocation>
</comment>
<sequence>MSTARNRSPFTASQWQELEHQAVIFKYMVSGVPIPPDLIFGVKKSLEYPLMSSRLFSHPPSFGWGCFEMGFDRKADPEPGRCRRTDGKKWRCSKEAYPDSKYCERHMHRGRNRSRKPVEVITSTQSSPSISSININSTTTTTTTDSTSFSLPTLSSSMSTPETISPKYPYHNTTFHPFLCPLSSSRPPGSCFSPQNNTGHHLLLDSGSYSKAEKDYRYVHGMDERSFFPKASGTIQSLPADSYTPVTMSSSSRYSQLHLKNPTDNSKHQKQQQEQEQHCFVLGTDFNSQKPIKVERGEETQKPFHHFFSEWPRKSRDSNWVDVDQENQSNHASFSATQLSISTPLSTQELFASKSSFHSDG</sequence>
<reference evidence="9 10" key="1">
    <citation type="submission" date="2019-09" db="EMBL/GenBank/DDBJ databases">
        <title>A chromosome-level genome assembly of the Chinese tupelo Nyssa sinensis.</title>
        <authorList>
            <person name="Yang X."/>
            <person name="Kang M."/>
            <person name="Yang Y."/>
            <person name="Xiong H."/>
            <person name="Wang M."/>
            <person name="Zhang Z."/>
            <person name="Wang Z."/>
            <person name="Wu H."/>
            <person name="Ma T."/>
            <person name="Liu J."/>
            <person name="Xi Z."/>
        </authorList>
    </citation>
    <scope>NUCLEOTIDE SEQUENCE [LARGE SCALE GENOMIC DNA]</scope>
    <source>
        <strain evidence="9">J267</strain>
        <tissue evidence="9">Leaf</tissue>
    </source>
</reference>
<feature type="region of interest" description="Disordered" evidence="6">
    <location>
        <begin position="109"/>
        <end position="160"/>
    </location>
</feature>
<dbReference type="GO" id="GO:0006351">
    <property type="term" value="P:DNA-templated transcription"/>
    <property type="evidence" value="ECO:0007669"/>
    <property type="project" value="UniProtKB-UniRule"/>
</dbReference>
<evidence type="ECO:0000313" key="9">
    <source>
        <dbReference type="EMBL" id="KAA8541636.1"/>
    </source>
</evidence>
<keyword evidence="10" id="KW-1185">Reference proteome</keyword>
<dbReference type="GO" id="GO:0005524">
    <property type="term" value="F:ATP binding"/>
    <property type="evidence" value="ECO:0007669"/>
    <property type="project" value="UniProtKB-UniRule"/>
</dbReference>
<dbReference type="GO" id="GO:0099402">
    <property type="term" value="P:plant organ development"/>
    <property type="evidence" value="ECO:0007669"/>
    <property type="project" value="UniProtKB-ARBA"/>
</dbReference>
<evidence type="ECO:0000256" key="2">
    <source>
        <dbReference type="ARBA" id="ARBA00008122"/>
    </source>
</evidence>
<feature type="compositionally biased region" description="Low complexity" evidence="6">
    <location>
        <begin position="121"/>
        <end position="160"/>
    </location>
</feature>
<protein>
    <recommendedName>
        <fullName evidence="5">Growth-regulating factor</fullName>
    </recommendedName>
</protein>
<dbReference type="InterPro" id="IPR031137">
    <property type="entry name" value="GRF"/>
</dbReference>
<dbReference type="GO" id="GO:0005634">
    <property type="term" value="C:nucleus"/>
    <property type="evidence" value="ECO:0007669"/>
    <property type="project" value="UniProtKB-SubCell"/>
</dbReference>
<dbReference type="PROSITE" id="PS51667">
    <property type="entry name" value="WRC"/>
    <property type="match status" value="1"/>
</dbReference>
<dbReference type="Pfam" id="PF08880">
    <property type="entry name" value="QLQ"/>
    <property type="match status" value="1"/>
</dbReference>
<dbReference type="PROSITE" id="PS51666">
    <property type="entry name" value="QLQ"/>
    <property type="match status" value="1"/>
</dbReference>
<comment type="function">
    <text evidence="5">Transcription activator.</text>
</comment>
<feature type="region of interest" description="Disordered" evidence="6">
    <location>
        <begin position="238"/>
        <end position="275"/>
    </location>
</feature>
<feature type="domain" description="WRC" evidence="8">
    <location>
        <begin position="76"/>
        <end position="120"/>
    </location>
</feature>
<keyword evidence="5" id="KW-0805">Transcription regulation</keyword>
<proteinExistence type="inferred from homology"/>
<organism evidence="9 10">
    <name type="scientific">Nyssa sinensis</name>
    <dbReference type="NCBI Taxonomy" id="561372"/>
    <lineage>
        <taxon>Eukaryota</taxon>
        <taxon>Viridiplantae</taxon>
        <taxon>Streptophyta</taxon>
        <taxon>Embryophyta</taxon>
        <taxon>Tracheophyta</taxon>
        <taxon>Spermatophyta</taxon>
        <taxon>Magnoliopsida</taxon>
        <taxon>eudicotyledons</taxon>
        <taxon>Gunneridae</taxon>
        <taxon>Pentapetalae</taxon>
        <taxon>asterids</taxon>
        <taxon>Cornales</taxon>
        <taxon>Nyssaceae</taxon>
        <taxon>Nyssa</taxon>
    </lineage>
</organism>
<feature type="domain" description="QLQ" evidence="7">
    <location>
        <begin position="9"/>
        <end position="44"/>
    </location>
</feature>
<dbReference type="Pfam" id="PF08879">
    <property type="entry name" value="WRC"/>
    <property type="match status" value="1"/>
</dbReference>
<feature type="short sequence motif" description="Bipartite nuclear localization signal" evidence="4">
    <location>
        <begin position="109"/>
        <end position="116"/>
    </location>
</feature>
<dbReference type="InterPro" id="IPR014977">
    <property type="entry name" value="WRC_dom"/>
</dbReference>
<evidence type="ECO:0000256" key="3">
    <source>
        <dbReference type="ARBA" id="ARBA00023242"/>
    </source>
</evidence>
<name>A0A5J5BG81_9ASTE</name>
<accession>A0A5J5BG81</accession>
<dbReference type="AlphaFoldDB" id="A0A5J5BG81"/>
<evidence type="ECO:0000256" key="6">
    <source>
        <dbReference type="SAM" id="MobiDB-lite"/>
    </source>
</evidence>
<comment type="similarity">
    <text evidence="2 5">Belongs to the GRF family.</text>
</comment>
<dbReference type="SMART" id="SM00951">
    <property type="entry name" value="QLQ"/>
    <property type="match status" value="1"/>
</dbReference>
<evidence type="ECO:0000256" key="1">
    <source>
        <dbReference type="ARBA" id="ARBA00004123"/>
    </source>
</evidence>
<dbReference type="GO" id="GO:0006355">
    <property type="term" value="P:regulation of DNA-templated transcription"/>
    <property type="evidence" value="ECO:0007669"/>
    <property type="project" value="InterPro"/>
</dbReference>
<dbReference type="PANTHER" id="PTHR31602:SF60">
    <property type="entry name" value="GROWTH-REGULATING FACTOR 5"/>
    <property type="match status" value="1"/>
</dbReference>
<keyword evidence="3 4" id="KW-0539">Nucleus</keyword>
<evidence type="ECO:0000313" key="10">
    <source>
        <dbReference type="Proteomes" id="UP000325577"/>
    </source>
</evidence>
<keyword evidence="5" id="KW-0010">Activator</keyword>
<dbReference type="PANTHER" id="PTHR31602">
    <property type="entry name" value="GROWTH-REGULATING FACTOR 5"/>
    <property type="match status" value="1"/>
</dbReference>
<evidence type="ECO:0000259" key="8">
    <source>
        <dbReference type="PROSITE" id="PS51667"/>
    </source>
</evidence>
<keyword evidence="5" id="KW-0804">Transcription</keyword>
<feature type="compositionally biased region" description="Polar residues" evidence="6">
    <location>
        <begin position="238"/>
        <end position="255"/>
    </location>
</feature>
<dbReference type="EMBL" id="CM018035">
    <property type="protein sequence ID" value="KAA8541636.1"/>
    <property type="molecule type" value="Genomic_DNA"/>
</dbReference>